<dbReference type="AlphaFoldDB" id="W7Y896"/>
<dbReference type="Pfam" id="PF01925">
    <property type="entry name" value="TauE"/>
    <property type="match status" value="1"/>
</dbReference>
<evidence type="ECO:0000313" key="6">
    <source>
        <dbReference type="EMBL" id="GAF04472.1"/>
    </source>
</evidence>
<gene>
    <name evidence="6" type="ORF">JCM21142_83179</name>
</gene>
<organism evidence="6 7">
    <name type="scientific">Saccharicrinis fermentans DSM 9555 = JCM 21142</name>
    <dbReference type="NCBI Taxonomy" id="869213"/>
    <lineage>
        <taxon>Bacteria</taxon>
        <taxon>Pseudomonadati</taxon>
        <taxon>Bacteroidota</taxon>
        <taxon>Bacteroidia</taxon>
        <taxon>Marinilabiliales</taxon>
        <taxon>Marinilabiliaceae</taxon>
        <taxon>Saccharicrinis</taxon>
    </lineage>
</organism>
<comment type="caution">
    <text evidence="6">The sequence shown here is derived from an EMBL/GenBank/DDBJ whole genome shotgun (WGS) entry which is preliminary data.</text>
</comment>
<evidence type="ECO:0000256" key="4">
    <source>
        <dbReference type="ARBA" id="ARBA00023136"/>
    </source>
</evidence>
<dbReference type="Proteomes" id="UP000019402">
    <property type="component" value="Unassembled WGS sequence"/>
</dbReference>
<feature type="transmembrane region" description="Helical" evidence="5">
    <location>
        <begin position="244"/>
        <end position="262"/>
    </location>
</feature>
<dbReference type="PANTHER" id="PTHR43701">
    <property type="entry name" value="MEMBRANE TRANSPORTER PROTEIN MJ0441-RELATED"/>
    <property type="match status" value="1"/>
</dbReference>
<feature type="transmembrane region" description="Helical" evidence="5">
    <location>
        <begin position="106"/>
        <end position="127"/>
    </location>
</feature>
<dbReference type="GO" id="GO:0005886">
    <property type="term" value="C:plasma membrane"/>
    <property type="evidence" value="ECO:0007669"/>
    <property type="project" value="UniProtKB-SubCell"/>
</dbReference>
<evidence type="ECO:0000256" key="5">
    <source>
        <dbReference type="RuleBase" id="RU363041"/>
    </source>
</evidence>
<feature type="transmembrane region" description="Helical" evidence="5">
    <location>
        <begin position="48"/>
        <end position="68"/>
    </location>
</feature>
<name>W7Y896_9BACT</name>
<keyword evidence="2 5" id="KW-0812">Transmembrane</keyword>
<dbReference type="EMBL" id="BAMD01000046">
    <property type="protein sequence ID" value="GAF04472.1"/>
    <property type="molecule type" value="Genomic_DNA"/>
</dbReference>
<keyword evidence="3 5" id="KW-1133">Transmembrane helix</keyword>
<keyword evidence="4 5" id="KW-0472">Membrane</keyword>
<proteinExistence type="inferred from homology"/>
<keyword evidence="5" id="KW-1003">Cell membrane</keyword>
<feature type="transmembrane region" description="Helical" evidence="5">
    <location>
        <begin position="80"/>
        <end position="100"/>
    </location>
</feature>
<keyword evidence="7" id="KW-1185">Reference proteome</keyword>
<dbReference type="RefSeq" id="WP_027473349.1">
    <property type="nucleotide sequence ID" value="NZ_BAMD01000046.1"/>
</dbReference>
<dbReference type="PANTHER" id="PTHR43701:SF5">
    <property type="entry name" value="MEMBRANE TRANSPORTER PROTEIN-RELATED"/>
    <property type="match status" value="1"/>
</dbReference>
<feature type="transmembrane region" description="Helical" evidence="5">
    <location>
        <begin position="147"/>
        <end position="164"/>
    </location>
</feature>
<dbReference type="eggNOG" id="COG0730">
    <property type="taxonomic scope" value="Bacteria"/>
</dbReference>
<evidence type="ECO:0000256" key="1">
    <source>
        <dbReference type="ARBA" id="ARBA00004141"/>
    </source>
</evidence>
<accession>W7Y896</accession>
<dbReference type="InterPro" id="IPR051598">
    <property type="entry name" value="TSUP/Inactive_protease-like"/>
</dbReference>
<feature type="transmembrane region" description="Helical" evidence="5">
    <location>
        <begin position="12"/>
        <end position="36"/>
    </location>
</feature>
<comment type="subcellular location">
    <subcellularLocation>
        <location evidence="5">Cell membrane</location>
        <topology evidence="5">Multi-pass membrane protein</topology>
    </subcellularLocation>
    <subcellularLocation>
        <location evidence="1">Membrane</location>
        <topology evidence="1">Multi-pass membrane protein</topology>
    </subcellularLocation>
</comment>
<dbReference type="STRING" id="869213.GCA_000517085_04053"/>
<evidence type="ECO:0000313" key="7">
    <source>
        <dbReference type="Proteomes" id="UP000019402"/>
    </source>
</evidence>
<dbReference type="OrthoDB" id="1120993at2"/>
<evidence type="ECO:0000256" key="2">
    <source>
        <dbReference type="ARBA" id="ARBA00022692"/>
    </source>
</evidence>
<comment type="similarity">
    <text evidence="5">Belongs to the 4-toluene sulfonate uptake permease (TSUP) (TC 2.A.102) family.</text>
</comment>
<feature type="transmembrane region" description="Helical" evidence="5">
    <location>
        <begin position="214"/>
        <end position="232"/>
    </location>
</feature>
<reference evidence="6 7" key="1">
    <citation type="journal article" date="2014" name="Genome Announc.">
        <title>Draft Genome Sequence of Cytophaga fermentans JCM 21142T, a Facultative Anaerobe Isolated from Marine Mud.</title>
        <authorList>
            <person name="Starns D."/>
            <person name="Oshima K."/>
            <person name="Suda W."/>
            <person name="Iino T."/>
            <person name="Yuki M."/>
            <person name="Inoue J."/>
            <person name="Kitamura K."/>
            <person name="Iida T."/>
            <person name="Darby A."/>
            <person name="Hattori M."/>
            <person name="Ohkuma M."/>
        </authorList>
    </citation>
    <scope>NUCLEOTIDE SEQUENCE [LARGE SCALE GENOMIC DNA]</scope>
    <source>
        <strain evidence="6 7">JCM 21142</strain>
    </source>
</reference>
<sequence>MIFHSAIEPIYFLLPVIGLVVGLFATVLGGGGGFFFLPVLTLVLDVPAQTAVITSLVATLPIGFVGVLGHHKKGNVDFRMGAVFSIFGVVGAFAGAYYTSKIDTELLQHCFGIYTWFLAINIIYGSLKKVKNNDVGVMNRNDYTRNIKSALFGFFGGTISGSFGTSGTGPVLAGLLSMRIPLKMVIGTSLFIVTINALSAITAHVLVGYIDLTLIVFLTVGSLIGSLMGPRLISQAHTDNKEGIARYIYALVLVVIGLLMVIK</sequence>
<protein>
    <recommendedName>
        <fullName evidence="5">Probable membrane transporter protein</fullName>
    </recommendedName>
</protein>
<feature type="transmembrane region" description="Helical" evidence="5">
    <location>
        <begin position="184"/>
        <end position="207"/>
    </location>
</feature>
<dbReference type="InterPro" id="IPR002781">
    <property type="entry name" value="TM_pro_TauE-like"/>
</dbReference>
<evidence type="ECO:0000256" key="3">
    <source>
        <dbReference type="ARBA" id="ARBA00022989"/>
    </source>
</evidence>